<name>A0A382EIB9_9ZZZZ</name>
<evidence type="ECO:0008006" key="2">
    <source>
        <dbReference type="Google" id="ProtNLM"/>
    </source>
</evidence>
<dbReference type="AlphaFoldDB" id="A0A382EIB9"/>
<proteinExistence type="predicted"/>
<protein>
    <recommendedName>
        <fullName evidence="2">Prolyl 4-hydroxylase alpha subunit Fe(2+) 2OG dioxygenase domain-containing protein</fullName>
    </recommendedName>
</protein>
<organism evidence="1">
    <name type="scientific">marine metagenome</name>
    <dbReference type="NCBI Taxonomy" id="408172"/>
    <lineage>
        <taxon>unclassified sequences</taxon>
        <taxon>metagenomes</taxon>
        <taxon>ecological metagenomes</taxon>
    </lineage>
</organism>
<evidence type="ECO:0000313" key="1">
    <source>
        <dbReference type="EMBL" id="SVB49693.1"/>
    </source>
</evidence>
<gene>
    <name evidence="1" type="ORF">METZ01_LOCUS202547</name>
</gene>
<dbReference type="EMBL" id="UINC01044353">
    <property type="protein sequence ID" value="SVB49693.1"/>
    <property type="molecule type" value="Genomic_DNA"/>
</dbReference>
<sequence>MNYEAQHQPGSGYYGNRLQAYPCYENQYDKENDYITNKIEGILQTKITDFRTVARKIILSEIKQSPQNFGKYGLVHRDYPAGEKEEPIIAGMMYFDQAYDGGTAFFNNQMERVPDIYISAVPNRLVLYHGGRYHSPCLDYTFKERLTLSFFFKIEKTTNDNI</sequence>
<reference evidence="1" key="1">
    <citation type="submission" date="2018-05" db="EMBL/GenBank/DDBJ databases">
        <authorList>
            <person name="Lanie J.A."/>
            <person name="Ng W.-L."/>
            <person name="Kazmierczak K.M."/>
            <person name="Andrzejewski T.M."/>
            <person name="Davidsen T.M."/>
            <person name="Wayne K.J."/>
            <person name="Tettelin H."/>
            <person name="Glass J.I."/>
            <person name="Rusch D."/>
            <person name="Podicherti R."/>
            <person name="Tsui H.-C.T."/>
            <person name="Winkler M.E."/>
        </authorList>
    </citation>
    <scope>NUCLEOTIDE SEQUENCE</scope>
</reference>
<accession>A0A382EIB9</accession>